<comment type="caution">
    <text evidence="2">The sequence shown here is derived from an EMBL/GenBank/DDBJ whole genome shotgun (WGS) entry which is preliminary data.</text>
</comment>
<evidence type="ECO:0000313" key="3">
    <source>
        <dbReference type="Proteomes" id="UP000829685"/>
    </source>
</evidence>
<reference evidence="2" key="1">
    <citation type="submission" date="2021-03" db="EMBL/GenBank/DDBJ databases">
        <title>Revisited historic fungal species revealed as producer of novel bioactive compounds through whole genome sequencing and comparative genomics.</title>
        <authorList>
            <person name="Vignolle G.A."/>
            <person name="Hochenegger N."/>
            <person name="Mach R.L."/>
            <person name="Mach-Aigner A.R."/>
            <person name="Javad Rahimi M."/>
            <person name="Salim K.A."/>
            <person name="Chan C.M."/>
            <person name="Lim L.B.L."/>
            <person name="Cai F."/>
            <person name="Druzhinina I.S."/>
            <person name="U'Ren J.M."/>
            <person name="Derntl C."/>
        </authorList>
    </citation>
    <scope>NUCLEOTIDE SEQUENCE</scope>
    <source>
        <strain evidence="2">TUCIM 5799</strain>
    </source>
</reference>
<dbReference type="EMBL" id="JAFIMR010000005">
    <property type="protein sequence ID" value="KAI1878740.1"/>
    <property type="molecule type" value="Genomic_DNA"/>
</dbReference>
<proteinExistence type="predicted"/>
<keyword evidence="3" id="KW-1185">Reference proteome</keyword>
<sequence length="167" mass="17999">MVSAPTFHHRVRRTFNSDRLYSISDDYLRNGEHEATALLGTTPVPSSGIQLFLLSVSYTPGMDSPWLAVRWPAALWHLIKLSLLMSNGYINVLLVPMVFGIISKVLAWPPVAVLVLNALGIIPLLGLLTFFAEQVGDHSGETIGGLINATAGSLGGFISSSMAIRVL</sequence>
<organism evidence="2 3">
    <name type="scientific">Neoarthrinium moseri</name>
    <dbReference type="NCBI Taxonomy" id="1658444"/>
    <lineage>
        <taxon>Eukaryota</taxon>
        <taxon>Fungi</taxon>
        <taxon>Dikarya</taxon>
        <taxon>Ascomycota</taxon>
        <taxon>Pezizomycotina</taxon>
        <taxon>Sordariomycetes</taxon>
        <taxon>Xylariomycetidae</taxon>
        <taxon>Amphisphaeriales</taxon>
        <taxon>Apiosporaceae</taxon>
        <taxon>Neoarthrinium</taxon>
    </lineage>
</organism>
<feature type="transmembrane region" description="Helical" evidence="1">
    <location>
        <begin position="74"/>
        <end position="99"/>
    </location>
</feature>
<keyword evidence="1" id="KW-0472">Membrane</keyword>
<feature type="transmembrane region" description="Helical" evidence="1">
    <location>
        <begin position="143"/>
        <end position="164"/>
    </location>
</feature>
<keyword evidence="1" id="KW-1133">Transmembrane helix</keyword>
<dbReference type="AlphaFoldDB" id="A0A9Q0AU17"/>
<gene>
    <name evidence="2" type="ORF">JX265_002917</name>
</gene>
<protein>
    <submittedName>
        <fullName evidence="2">Uncharacterized protein</fullName>
    </submittedName>
</protein>
<dbReference type="Proteomes" id="UP000829685">
    <property type="component" value="Unassembled WGS sequence"/>
</dbReference>
<name>A0A9Q0AU17_9PEZI</name>
<keyword evidence="1" id="KW-0812">Transmembrane</keyword>
<feature type="transmembrane region" description="Helical" evidence="1">
    <location>
        <begin position="111"/>
        <end position="131"/>
    </location>
</feature>
<evidence type="ECO:0000313" key="2">
    <source>
        <dbReference type="EMBL" id="KAI1878740.1"/>
    </source>
</evidence>
<evidence type="ECO:0000256" key="1">
    <source>
        <dbReference type="SAM" id="Phobius"/>
    </source>
</evidence>
<accession>A0A9Q0AU17</accession>